<feature type="region of interest" description="Disordered" evidence="1">
    <location>
        <begin position="1"/>
        <end position="113"/>
    </location>
</feature>
<dbReference type="Proteomes" id="UP000199517">
    <property type="component" value="Unassembled WGS sequence"/>
</dbReference>
<evidence type="ECO:0000313" key="2">
    <source>
        <dbReference type="EMBL" id="SFE15456.1"/>
    </source>
</evidence>
<dbReference type="NCBIfam" id="NF041346">
    <property type="entry name" value="XopF2"/>
    <property type="match status" value="1"/>
</dbReference>
<feature type="compositionally biased region" description="Basic and acidic residues" evidence="1">
    <location>
        <begin position="15"/>
        <end position="26"/>
    </location>
</feature>
<feature type="compositionally biased region" description="Basic and acidic residues" evidence="1">
    <location>
        <begin position="143"/>
        <end position="155"/>
    </location>
</feature>
<sequence>MIGSPSRALLQGVPERSDSSLDDRQTQRARTARTPSSRSLPAPPQELQELGTGPRSASARMDATASQRRTGLPPSGLGTGSGRVPGSQPIPVPVSVSVPESGQDIASDVGASSSRNTFYSTFREMDELSDFGDSMRLDVSGGTHERQPSIDELSRSHSASSMDLDTVEPRGVGREEEAQRRDTPGAVTIEALRAQVADYLATLRPAGPVPVPPGQQEMAPLVADERVRPEQQAQMEAEYVAWAADRLMERHKAYGSQGGFRMREDMEAVGVSRASVAIAYESLKGFMTSATRTPSGGAISTLRDNEDGPTAAKLWPAVFGGLTAGPVNYLVESIVIPAMDRRSRVANLPVFKAVDPKVLEPEPAPVQLEVVNGTKRFWRPIRDSEVGHIATTGSVDRPTRNALRGTVYNDRKRLETRQKVMDGKAEAALLKPVLTASANAFRRWASTAAALASPLKVLGWGAVASGGASAVNKAVLDTTKALQGTGQVVVPDLVGGTQRLNLFRLALPDEAQPPLQWKDARRLPGFAWNVAQEAVPLLAEAFRSGSGFLHASRDFVVRSVGGNVVIGAVASAAGLQFASSVRGNYGVPGSDESNRSVGSVVQQAGQSFFSELGWSGWKALMGDISGELASRLDDRRDRKQERLWSEARGEMRALDTDLEQAMSASMRHFAPLATPAAVPAGAGTDGALRDMEEGRAGSALHDPAAQAGVRTLVEQARQRLAALVTASPQGIIDHGEVAAAARTLRALTRHSEQALALEGANLAHLQQILGRLDKVERILEQRESLVEWRQGRSLHAA</sequence>
<keyword evidence="3" id="KW-1185">Reference proteome</keyword>
<protein>
    <submittedName>
        <fullName evidence="2">Uncharacterized protein</fullName>
    </submittedName>
</protein>
<dbReference type="RefSeq" id="WP_092956216.1">
    <property type="nucleotide sequence ID" value="NZ_FOMQ01000016.1"/>
</dbReference>
<reference evidence="3" key="1">
    <citation type="submission" date="2016-10" db="EMBL/GenBank/DDBJ databases">
        <authorList>
            <person name="Varghese N."/>
            <person name="Submissions S."/>
        </authorList>
    </citation>
    <scope>NUCLEOTIDE SEQUENCE [LARGE SCALE GENOMIC DNA]</scope>
    <source>
        <strain evidence="3">DSM 7481</strain>
    </source>
</reference>
<accession>A0A1I1Y7A1</accession>
<evidence type="ECO:0000313" key="3">
    <source>
        <dbReference type="Proteomes" id="UP000199517"/>
    </source>
</evidence>
<feature type="compositionally biased region" description="Basic and acidic residues" evidence="1">
    <location>
        <begin position="167"/>
        <end position="183"/>
    </location>
</feature>
<name>A0A1I1Y7A1_9BURK</name>
<feature type="region of interest" description="Disordered" evidence="1">
    <location>
        <begin position="136"/>
        <end position="185"/>
    </location>
</feature>
<dbReference type="EMBL" id="FOMQ01000016">
    <property type="protein sequence ID" value="SFE15456.1"/>
    <property type="molecule type" value="Genomic_DNA"/>
</dbReference>
<dbReference type="NCBIfam" id="NF041344">
    <property type="entry name" value="XopF"/>
    <property type="match status" value="1"/>
</dbReference>
<dbReference type="AlphaFoldDB" id="A0A1I1Y7A1"/>
<dbReference type="OrthoDB" id="8802630at2"/>
<feature type="compositionally biased region" description="Low complexity" evidence="1">
    <location>
        <begin position="84"/>
        <end position="101"/>
    </location>
</feature>
<gene>
    <name evidence="2" type="ORF">SAMN04489710_11633</name>
</gene>
<proteinExistence type="predicted"/>
<evidence type="ECO:0000256" key="1">
    <source>
        <dbReference type="SAM" id="MobiDB-lite"/>
    </source>
</evidence>
<feature type="compositionally biased region" description="Low complexity" evidence="1">
    <location>
        <begin position="28"/>
        <end position="39"/>
    </location>
</feature>
<organism evidence="2 3">
    <name type="scientific">Paracidovorax konjaci</name>
    <dbReference type="NCBI Taxonomy" id="32040"/>
    <lineage>
        <taxon>Bacteria</taxon>
        <taxon>Pseudomonadati</taxon>
        <taxon>Pseudomonadota</taxon>
        <taxon>Betaproteobacteria</taxon>
        <taxon>Burkholderiales</taxon>
        <taxon>Comamonadaceae</taxon>
        <taxon>Paracidovorax</taxon>
    </lineage>
</organism>